<dbReference type="Pfam" id="PF12833">
    <property type="entry name" value="HTH_18"/>
    <property type="match status" value="1"/>
</dbReference>
<evidence type="ECO:0000259" key="4">
    <source>
        <dbReference type="PROSITE" id="PS01124"/>
    </source>
</evidence>
<evidence type="ECO:0000256" key="1">
    <source>
        <dbReference type="ARBA" id="ARBA00023015"/>
    </source>
</evidence>
<dbReference type="Proteomes" id="UP000326936">
    <property type="component" value="Chromosome"/>
</dbReference>
<dbReference type="PANTHER" id="PTHR46796">
    <property type="entry name" value="HTH-TYPE TRANSCRIPTIONAL ACTIVATOR RHAS-RELATED"/>
    <property type="match status" value="1"/>
</dbReference>
<reference evidence="5 6" key="1">
    <citation type="submission" date="2019-10" db="EMBL/GenBank/DDBJ databases">
        <title>Complete genome sequence of Vibrio sp. strain THAF100, isolated from non-filtered water from the water column of tank 6 of a marine aquarium containing stony-coral fragments. Water maintained at 26 degree C.</title>
        <authorList>
            <person name="Ruckert C."/>
            <person name="Franco A."/>
            <person name="Kalinowski J."/>
            <person name="Glaeser S."/>
        </authorList>
    </citation>
    <scope>NUCLEOTIDE SEQUENCE [LARGE SCALE GENOMIC DNA]</scope>
    <source>
        <strain evidence="5 6">THAF100</strain>
    </source>
</reference>
<dbReference type="InterPro" id="IPR050204">
    <property type="entry name" value="AraC_XylS_family_regulators"/>
</dbReference>
<dbReference type="SUPFAM" id="SSF52317">
    <property type="entry name" value="Class I glutamine amidotransferase-like"/>
    <property type="match status" value="1"/>
</dbReference>
<accession>A0A5P9CGF1</accession>
<evidence type="ECO:0000313" key="6">
    <source>
        <dbReference type="Proteomes" id="UP000326936"/>
    </source>
</evidence>
<feature type="domain" description="HTH araC/xylS-type" evidence="4">
    <location>
        <begin position="224"/>
        <end position="322"/>
    </location>
</feature>
<dbReference type="PROSITE" id="PS01124">
    <property type="entry name" value="HTH_ARAC_FAMILY_2"/>
    <property type="match status" value="1"/>
</dbReference>
<dbReference type="InterPro" id="IPR009057">
    <property type="entry name" value="Homeodomain-like_sf"/>
</dbReference>
<dbReference type="RefSeq" id="WP_152429575.1">
    <property type="nucleotide sequence ID" value="NZ_CBCSDK010000005.1"/>
</dbReference>
<organism evidence="5 6">
    <name type="scientific">Vibrio aquimaris</name>
    <dbReference type="NCBI Taxonomy" id="2587862"/>
    <lineage>
        <taxon>Bacteria</taxon>
        <taxon>Pseudomonadati</taxon>
        <taxon>Pseudomonadota</taxon>
        <taxon>Gammaproteobacteria</taxon>
        <taxon>Vibrionales</taxon>
        <taxon>Vibrionaceae</taxon>
        <taxon>Vibrio</taxon>
    </lineage>
</organism>
<dbReference type="Gene3D" id="3.40.50.880">
    <property type="match status" value="1"/>
</dbReference>
<dbReference type="KEGG" id="vaq:FIV01_02445"/>
<keyword evidence="2" id="KW-0238">DNA-binding</keyword>
<evidence type="ECO:0000256" key="2">
    <source>
        <dbReference type="ARBA" id="ARBA00023125"/>
    </source>
</evidence>
<gene>
    <name evidence="5" type="primary">cdhR1</name>
    <name evidence="5" type="ORF">FIV01_02445</name>
</gene>
<dbReference type="OrthoDB" id="9803764at2"/>
<keyword evidence="1" id="KW-0805">Transcription regulation</keyword>
<dbReference type="InterPro" id="IPR029062">
    <property type="entry name" value="Class_I_gatase-like"/>
</dbReference>
<dbReference type="InterPro" id="IPR002818">
    <property type="entry name" value="DJ-1/PfpI"/>
</dbReference>
<name>A0A5P9CGF1_9VIBR</name>
<dbReference type="Gene3D" id="1.10.10.60">
    <property type="entry name" value="Homeodomain-like"/>
    <property type="match status" value="1"/>
</dbReference>
<keyword evidence="3" id="KW-0804">Transcription</keyword>
<dbReference type="EMBL" id="CP045350">
    <property type="protein sequence ID" value="QFT25304.1"/>
    <property type="molecule type" value="Genomic_DNA"/>
</dbReference>
<dbReference type="SMART" id="SM00342">
    <property type="entry name" value="HTH_ARAC"/>
    <property type="match status" value="1"/>
</dbReference>
<dbReference type="GO" id="GO:0003700">
    <property type="term" value="F:DNA-binding transcription factor activity"/>
    <property type="evidence" value="ECO:0007669"/>
    <property type="project" value="InterPro"/>
</dbReference>
<protein>
    <submittedName>
        <fullName evidence="5">HTH-type transcriptional regulator CdhR</fullName>
    </submittedName>
</protein>
<dbReference type="CDD" id="cd03136">
    <property type="entry name" value="GATase1_AraC_ArgR_like"/>
    <property type="match status" value="1"/>
</dbReference>
<keyword evidence="6" id="KW-1185">Reference proteome</keyword>
<dbReference type="InterPro" id="IPR018060">
    <property type="entry name" value="HTH_AraC"/>
</dbReference>
<dbReference type="SUPFAM" id="SSF46689">
    <property type="entry name" value="Homeodomain-like"/>
    <property type="match status" value="2"/>
</dbReference>
<sequence length="332" mass="37922">MNAENGVRFLLIPLNNFNMLPFGGFLDKLRFSADEADNSQQRYCSWEILSHTKGLVVSSSGIPINVDIVPSEVQLADFDYVVFFGSYTAIESQQHAAYYHSFIRTVVANSIPIVSIDNACFTLAELGLLNHHQVVVHWRHHSEFKATYPKIVVRDEQLYHFDRKLISCSGGSAAIDLAVAILQKHVGQIKAEKGLADMLVDENRSMRHRLKSSEQGLHRNRHMDRAVSLMQENLEQTITVGQVASIIGISRRQLDRLFKQKLGVSARHYWQELRLQHVYWRLTHSSHDLVQLADEVGVRDISYLCKIFKKRFGVTPGQCRRDPKEVAPIFRT</sequence>
<dbReference type="GO" id="GO:0043565">
    <property type="term" value="F:sequence-specific DNA binding"/>
    <property type="evidence" value="ECO:0007669"/>
    <property type="project" value="InterPro"/>
</dbReference>
<dbReference type="Pfam" id="PF01965">
    <property type="entry name" value="DJ-1_PfpI"/>
    <property type="match status" value="1"/>
</dbReference>
<dbReference type="AlphaFoldDB" id="A0A5P9CGF1"/>
<evidence type="ECO:0000313" key="5">
    <source>
        <dbReference type="EMBL" id="QFT25304.1"/>
    </source>
</evidence>
<evidence type="ECO:0000256" key="3">
    <source>
        <dbReference type="ARBA" id="ARBA00023163"/>
    </source>
</evidence>
<proteinExistence type="predicted"/>